<dbReference type="InterPro" id="IPR005379">
    <property type="entry name" value="FDM1-5/IDN2_XH"/>
</dbReference>
<dbReference type="PANTHER" id="PTHR21596">
    <property type="entry name" value="RIBONUCLEASE P SUBUNIT P38"/>
    <property type="match status" value="1"/>
</dbReference>
<dbReference type="AlphaFoldDB" id="A0A453RXW4"/>
<protein>
    <recommendedName>
        <fullName evidence="1">Factor of DNA methylation 1-5/IDN2 domain-containing protein</fullName>
    </recommendedName>
</protein>
<dbReference type="Pfam" id="PF03469">
    <property type="entry name" value="XH"/>
    <property type="match status" value="1"/>
</dbReference>
<dbReference type="InterPro" id="IPR045177">
    <property type="entry name" value="FDM1-5/IDN2"/>
</dbReference>
<reference evidence="2" key="5">
    <citation type="journal article" date="2021" name="G3 (Bethesda)">
        <title>Aegilops tauschii genome assembly Aet v5.0 features greater sequence contiguity and improved annotation.</title>
        <authorList>
            <person name="Wang L."/>
            <person name="Zhu T."/>
            <person name="Rodriguez J.C."/>
            <person name="Deal K.R."/>
            <person name="Dubcovsky J."/>
            <person name="McGuire P.E."/>
            <person name="Lux T."/>
            <person name="Spannagl M."/>
            <person name="Mayer K.F.X."/>
            <person name="Baldrich P."/>
            <person name="Meyers B.C."/>
            <person name="Huo N."/>
            <person name="Gu Y.Q."/>
            <person name="Zhou H."/>
            <person name="Devos K.M."/>
            <person name="Bennetzen J.L."/>
            <person name="Unver T."/>
            <person name="Budak H."/>
            <person name="Gulick P.J."/>
            <person name="Galiba G."/>
            <person name="Kalapos B."/>
            <person name="Nelson D.R."/>
            <person name="Li P."/>
            <person name="You F.M."/>
            <person name="Luo M.C."/>
            <person name="Dvorak J."/>
        </authorList>
    </citation>
    <scope>NUCLEOTIDE SEQUENCE [LARGE SCALE GENOMIC DNA]</scope>
    <source>
        <strain evidence="2">cv. AL8/78</strain>
    </source>
</reference>
<accession>A0A453RXW4</accession>
<evidence type="ECO:0000259" key="1">
    <source>
        <dbReference type="Pfam" id="PF03469"/>
    </source>
</evidence>
<keyword evidence="3" id="KW-1185">Reference proteome</keyword>
<feature type="domain" description="Factor of DNA methylation 1-5/IDN2" evidence="1">
    <location>
        <begin position="2"/>
        <end position="89"/>
    </location>
</feature>
<reference evidence="2" key="4">
    <citation type="submission" date="2019-03" db="UniProtKB">
        <authorList>
            <consortium name="EnsemblPlants"/>
        </authorList>
    </citation>
    <scope>IDENTIFICATION</scope>
</reference>
<sequence>ANWHPFKIVTRGEKSEQIIDKGDEKLVGLKEELGEEVYKAVTTALVEMNEYNASGSYVVSELWNNKESRKASMGEVVEHILKQWKAKRKSSVSLR</sequence>
<evidence type="ECO:0000313" key="2">
    <source>
        <dbReference type="EnsemblPlants" id="AET7Gv20755300.3"/>
    </source>
</evidence>
<dbReference type="PANTHER" id="PTHR21596:SF84">
    <property type="entry name" value="OS02G0293300 PROTEIN"/>
    <property type="match status" value="1"/>
</dbReference>
<dbReference type="Proteomes" id="UP000015105">
    <property type="component" value="Chromosome 7D"/>
</dbReference>
<dbReference type="Gramene" id="AET7Gv20755300.3">
    <property type="protein sequence ID" value="AET7Gv20755300.3"/>
    <property type="gene ID" value="AET7Gv20755300"/>
</dbReference>
<reference evidence="3" key="2">
    <citation type="journal article" date="2017" name="Nat. Plants">
        <title>The Aegilops tauschii genome reveals multiple impacts of transposons.</title>
        <authorList>
            <person name="Zhao G."/>
            <person name="Zou C."/>
            <person name="Li K."/>
            <person name="Wang K."/>
            <person name="Li T."/>
            <person name="Gao L."/>
            <person name="Zhang X."/>
            <person name="Wang H."/>
            <person name="Yang Z."/>
            <person name="Liu X."/>
            <person name="Jiang W."/>
            <person name="Mao L."/>
            <person name="Kong X."/>
            <person name="Jiao Y."/>
            <person name="Jia J."/>
        </authorList>
    </citation>
    <scope>NUCLEOTIDE SEQUENCE [LARGE SCALE GENOMIC DNA]</scope>
    <source>
        <strain evidence="3">cv. AL8/78</strain>
    </source>
</reference>
<name>A0A453RXW4_AEGTS</name>
<reference evidence="3" key="1">
    <citation type="journal article" date="2014" name="Science">
        <title>Ancient hybridizations among the ancestral genomes of bread wheat.</title>
        <authorList>
            <consortium name="International Wheat Genome Sequencing Consortium,"/>
            <person name="Marcussen T."/>
            <person name="Sandve S.R."/>
            <person name="Heier L."/>
            <person name="Spannagl M."/>
            <person name="Pfeifer M."/>
            <person name="Jakobsen K.S."/>
            <person name="Wulff B.B."/>
            <person name="Steuernagel B."/>
            <person name="Mayer K.F."/>
            <person name="Olsen O.A."/>
        </authorList>
    </citation>
    <scope>NUCLEOTIDE SEQUENCE [LARGE SCALE GENOMIC DNA]</scope>
    <source>
        <strain evidence="3">cv. AL8/78</strain>
    </source>
</reference>
<dbReference type="EnsemblPlants" id="AET7Gv20755300.3">
    <property type="protein sequence ID" value="AET7Gv20755300.3"/>
    <property type="gene ID" value="AET7Gv20755300"/>
</dbReference>
<organism evidence="2 3">
    <name type="scientific">Aegilops tauschii subsp. strangulata</name>
    <name type="common">Goatgrass</name>
    <dbReference type="NCBI Taxonomy" id="200361"/>
    <lineage>
        <taxon>Eukaryota</taxon>
        <taxon>Viridiplantae</taxon>
        <taxon>Streptophyta</taxon>
        <taxon>Embryophyta</taxon>
        <taxon>Tracheophyta</taxon>
        <taxon>Spermatophyta</taxon>
        <taxon>Magnoliopsida</taxon>
        <taxon>Liliopsida</taxon>
        <taxon>Poales</taxon>
        <taxon>Poaceae</taxon>
        <taxon>BOP clade</taxon>
        <taxon>Pooideae</taxon>
        <taxon>Triticodae</taxon>
        <taxon>Triticeae</taxon>
        <taxon>Triticinae</taxon>
        <taxon>Aegilops</taxon>
    </lineage>
</organism>
<reference evidence="2" key="3">
    <citation type="journal article" date="2017" name="Nature">
        <title>Genome sequence of the progenitor of the wheat D genome Aegilops tauschii.</title>
        <authorList>
            <person name="Luo M.C."/>
            <person name="Gu Y.Q."/>
            <person name="Puiu D."/>
            <person name="Wang H."/>
            <person name="Twardziok S.O."/>
            <person name="Deal K.R."/>
            <person name="Huo N."/>
            <person name="Zhu T."/>
            <person name="Wang L."/>
            <person name="Wang Y."/>
            <person name="McGuire P.E."/>
            <person name="Liu S."/>
            <person name="Long H."/>
            <person name="Ramasamy R.K."/>
            <person name="Rodriguez J.C."/>
            <person name="Van S.L."/>
            <person name="Yuan L."/>
            <person name="Wang Z."/>
            <person name="Xia Z."/>
            <person name="Xiao L."/>
            <person name="Anderson O.D."/>
            <person name="Ouyang S."/>
            <person name="Liang Y."/>
            <person name="Zimin A.V."/>
            <person name="Pertea G."/>
            <person name="Qi P."/>
            <person name="Bennetzen J.L."/>
            <person name="Dai X."/>
            <person name="Dawson M.W."/>
            <person name="Muller H.G."/>
            <person name="Kugler K."/>
            <person name="Rivarola-Duarte L."/>
            <person name="Spannagl M."/>
            <person name="Mayer K.F.X."/>
            <person name="Lu F.H."/>
            <person name="Bevan M.W."/>
            <person name="Leroy P."/>
            <person name="Li P."/>
            <person name="You F.M."/>
            <person name="Sun Q."/>
            <person name="Liu Z."/>
            <person name="Lyons E."/>
            <person name="Wicker T."/>
            <person name="Salzberg S.L."/>
            <person name="Devos K.M."/>
            <person name="Dvorak J."/>
        </authorList>
    </citation>
    <scope>NUCLEOTIDE SEQUENCE [LARGE SCALE GENOMIC DNA]</scope>
    <source>
        <strain evidence="2">cv. AL8/78</strain>
    </source>
</reference>
<evidence type="ECO:0000313" key="3">
    <source>
        <dbReference type="Proteomes" id="UP000015105"/>
    </source>
</evidence>
<proteinExistence type="predicted"/>
<dbReference type="GO" id="GO:0080188">
    <property type="term" value="P:gene silencing by siRNA-directed DNA methylation"/>
    <property type="evidence" value="ECO:0007669"/>
    <property type="project" value="InterPro"/>
</dbReference>